<proteinExistence type="predicted"/>
<dbReference type="AlphaFoldDB" id="A0A829M856"/>
<accession>A0A829M856</accession>
<evidence type="ECO:0000313" key="1">
    <source>
        <dbReference type="EMBL" id="ESV62095.1"/>
    </source>
</evidence>
<evidence type="ECO:0000313" key="2">
    <source>
        <dbReference type="Proteomes" id="UP000018502"/>
    </source>
</evidence>
<comment type="caution">
    <text evidence="1">The sequence shown here is derived from an EMBL/GenBank/DDBJ whole genome shotgun (WGS) entry which is preliminary data.</text>
</comment>
<organism evidence="1 2">
    <name type="scientific">Mycobacteroides abscessus MAB_091912_2446</name>
    <dbReference type="NCBI Taxonomy" id="1335414"/>
    <lineage>
        <taxon>Bacteria</taxon>
        <taxon>Bacillati</taxon>
        <taxon>Actinomycetota</taxon>
        <taxon>Actinomycetes</taxon>
        <taxon>Mycobacteriales</taxon>
        <taxon>Mycobacteriaceae</taxon>
        <taxon>Mycobacteroides</taxon>
        <taxon>Mycobacteroides abscessus</taxon>
    </lineage>
</organism>
<sequence>MLLTFLDSLKGEVAVLSTRHRKSSQKVVVQRAVTAAGAVAATASLAFVGPTAQAAAAAPDYKGAVTDYKNALNNYLSGTNAIGTAAGGVWNPLAQGSGGLLPTFGTSLTHSNLTKIGDLPDVLRNLASTPLPTAVPGVIPAIKIPGRDL</sequence>
<dbReference type="Proteomes" id="UP000018502">
    <property type="component" value="Unassembled WGS sequence"/>
</dbReference>
<dbReference type="EMBL" id="AYTF01000002">
    <property type="protein sequence ID" value="ESV62095.1"/>
    <property type="molecule type" value="Genomic_DNA"/>
</dbReference>
<name>A0A829M856_9MYCO</name>
<reference evidence="1 2" key="1">
    <citation type="journal article" date="2014" name="Emerg. Infect. Dis.">
        <title>High-level Relatedness among Mycobacterium abscessus subsp. massiliense Strains from Widely Separated Outbreaks.</title>
        <authorList>
            <person name="Tettelin H."/>
            <person name="Davidson R.M."/>
            <person name="Agrawal S."/>
            <person name="Aitken M.L."/>
            <person name="Shallom S."/>
            <person name="Hasan N.A."/>
            <person name="Strong M."/>
            <person name="Nogueira de Moura V.C."/>
            <person name="De Groote M.A."/>
            <person name="Duarte R.S."/>
            <person name="Hine E."/>
            <person name="Parankush S."/>
            <person name="Su Q."/>
            <person name="Daugherty S.C."/>
            <person name="Fraser C.M."/>
            <person name="Brown-Elliott B.A."/>
            <person name="Wallace R.J.Jr."/>
            <person name="Holland S.M."/>
            <person name="Sampaio E.P."/>
            <person name="Olivier K.N."/>
            <person name="Jackson M."/>
            <person name="Zelazny A.M."/>
        </authorList>
    </citation>
    <scope>NUCLEOTIDE SEQUENCE [LARGE SCALE GENOMIC DNA]</scope>
    <source>
        <strain evidence="1 2">MAB_091912_2446</strain>
    </source>
</reference>
<protein>
    <submittedName>
        <fullName evidence="1">Uncharacterized protein</fullName>
    </submittedName>
</protein>
<gene>
    <name evidence="1" type="ORF">L833_4496</name>
</gene>